<evidence type="ECO:0000256" key="2">
    <source>
        <dbReference type="ARBA" id="ARBA00008126"/>
    </source>
</evidence>
<dbReference type="InterPro" id="IPR031790">
    <property type="entry name" value="Znf-NOSIP"/>
</dbReference>
<proteinExistence type="inferred from homology"/>
<dbReference type="SUPFAM" id="SSF57850">
    <property type="entry name" value="RING/U-box"/>
    <property type="match status" value="2"/>
</dbReference>
<dbReference type="OrthoDB" id="116827at2759"/>
<evidence type="ECO:0000256" key="1">
    <source>
        <dbReference type="ARBA" id="ARBA00004123"/>
    </source>
</evidence>
<dbReference type="InterPro" id="IPR016818">
    <property type="entry name" value="NOSIP"/>
</dbReference>
<keyword evidence="4 8" id="KW-0863">Zinc-finger</keyword>
<organism evidence="11 12">
    <name type="scientific">Ambispora gerdemannii</name>
    <dbReference type="NCBI Taxonomy" id="144530"/>
    <lineage>
        <taxon>Eukaryota</taxon>
        <taxon>Fungi</taxon>
        <taxon>Fungi incertae sedis</taxon>
        <taxon>Mucoromycota</taxon>
        <taxon>Glomeromycotina</taxon>
        <taxon>Glomeromycetes</taxon>
        <taxon>Archaeosporales</taxon>
        <taxon>Ambisporaceae</taxon>
        <taxon>Ambispora</taxon>
    </lineage>
</organism>
<evidence type="ECO:0000256" key="6">
    <source>
        <dbReference type="ARBA" id="ARBA00023242"/>
    </source>
</evidence>
<dbReference type="PANTHER" id="PTHR13063">
    <property type="entry name" value="ENOS INTERACTING PROTEIN"/>
    <property type="match status" value="1"/>
</dbReference>
<dbReference type="AlphaFoldDB" id="A0A9N8V752"/>
<gene>
    <name evidence="11" type="ORF">AGERDE_LOCUS953</name>
</gene>
<evidence type="ECO:0000256" key="9">
    <source>
        <dbReference type="SAM" id="MobiDB-lite"/>
    </source>
</evidence>
<dbReference type="GO" id="GO:0061630">
    <property type="term" value="F:ubiquitin protein ligase activity"/>
    <property type="evidence" value="ECO:0007669"/>
    <property type="project" value="InterPro"/>
</dbReference>
<evidence type="ECO:0000256" key="8">
    <source>
        <dbReference type="PROSITE-ProRule" id="PRU00175"/>
    </source>
</evidence>
<keyword evidence="6 7" id="KW-0539">Nucleus</keyword>
<dbReference type="InterPro" id="IPR001841">
    <property type="entry name" value="Znf_RING"/>
</dbReference>
<dbReference type="GO" id="GO:0008270">
    <property type="term" value="F:zinc ion binding"/>
    <property type="evidence" value="ECO:0007669"/>
    <property type="project" value="UniProtKB-KW"/>
</dbReference>
<dbReference type="Pfam" id="PF15906">
    <property type="entry name" value="zf-NOSIP"/>
    <property type="match status" value="1"/>
</dbReference>
<dbReference type="PIRSF" id="PIRSF023577">
    <property type="entry name" value="ENOS_interacting"/>
    <property type="match status" value="1"/>
</dbReference>
<evidence type="ECO:0000259" key="10">
    <source>
        <dbReference type="PROSITE" id="PS50089"/>
    </source>
</evidence>
<evidence type="ECO:0000313" key="11">
    <source>
        <dbReference type="EMBL" id="CAG8439597.1"/>
    </source>
</evidence>
<evidence type="ECO:0000256" key="4">
    <source>
        <dbReference type="ARBA" id="ARBA00022771"/>
    </source>
</evidence>
<protein>
    <submittedName>
        <fullName evidence="11">10893_t:CDS:1</fullName>
    </submittedName>
</protein>
<dbReference type="GO" id="GO:0005634">
    <property type="term" value="C:nucleus"/>
    <property type="evidence" value="ECO:0007669"/>
    <property type="project" value="UniProtKB-SubCell"/>
</dbReference>
<keyword evidence="3" id="KW-0479">Metal-binding</keyword>
<comment type="subcellular location">
    <subcellularLocation>
        <location evidence="1 7">Nucleus</location>
    </subcellularLocation>
</comment>
<reference evidence="11" key="1">
    <citation type="submission" date="2021-06" db="EMBL/GenBank/DDBJ databases">
        <authorList>
            <person name="Kallberg Y."/>
            <person name="Tangrot J."/>
            <person name="Rosling A."/>
        </authorList>
    </citation>
    <scope>NUCLEOTIDE SEQUENCE</scope>
    <source>
        <strain evidence="11">MT106</strain>
    </source>
</reference>
<dbReference type="PROSITE" id="PS00518">
    <property type="entry name" value="ZF_RING_1"/>
    <property type="match status" value="1"/>
</dbReference>
<dbReference type="InterPro" id="IPR017907">
    <property type="entry name" value="Znf_RING_CS"/>
</dbReference>
<dbReference type="EMBL" id="CAJVPL010000057">
    <property type="protein sequence ID" value="CAG8439597.1"/>
    <property type="molecule type" value="Genomic_DNA"/>
</dbReference>
<evidence type="ECO:0000256" key="5">
    <source>
        <dbReference type="ARBA" id="ARBA00022833"/>
    </source>
</evidence>
<comment type="caution">
    <text evidence="11">The sequence shown here is derived from an EMBL/GenBank/DDBJ whole genome shotgun (WGS) entry which is preliminary data.</text>
</comment>
<dbReference type="Proteomes" id="UP000789831">
    <property type="component" value="Unassembled WGS sequence"/>
</dbReference>
<evidence type="ECO:0000256" key="7">
    <source>
        <dbReference type="PIRNR" id="PIRNR023577"/>
    </source>
</evidence>
<evidence type="ECO:0000256" key="3">
    <source>
        <dbReference type="ARBA" id="ARBA00022723"/>
    </source>
</evidence>
<dbReference type="PROSITE" id="PS50089">
    <property type="entry name" value="ZF_RING_2"/>
    <property type="match status" value="1"/>
</dbReference>
<name>A0A9N8V752_9GLOM</name>
<dbReference type="PANTHER" id="PTHR13063:SF10">
    <property type="entry name" value="NITRIC OXIDE SYNTHASE-INTERACTING PROTEIN"/>
    <property type="match status" value="1"/>
</dbReference>
<comment type="similarity">
    <text evidence="2 7">Belongs to the NOSIP family.</text>
</comment>
<feature type="region of interest" description="Disordered" evidence="9">
    <location>
        <begin position="141"/>
        <end position="165"/>
    </location>
</feature>
<dbReference type="Gene3D" id="3.30.40.10">
    <property type="entry name" value="Zinc/RING finger domain, C3HC4 (zinc finger)"/>
    <property type="match status" value="2"/>
</dbReference>
<evidence type="ECO:0000313" key="12">
    <source>
        <dbReference type="Proteomes" id="UP000789831"/>
    </source>
</evidence>
<keyword evidence="12" id="KW-1185">Reference proteome</keyword>
<accession>A0A9N8V752</accession>
<sequence>MPRHSKNNTALSFFTYAESQALNYGTKKQRLGRDSMRECDACYLCLQRARDPVCCSHGHLYCKECIYENILAQKKEIKRQQLLFEQREKDEEEAAKRKEELAKEALILDFERQQVRVAPTDASFSKSVKVIEKDNESKLTEDEDNIVTTDKTKQESRRGSVQSEAKYGKDSGIVKVAGKKRGFQLDEDEILAISKREHEESLKRLEEKQIKASKPKLPNFWLPSLTPSADPDKTIPIKRQTMCTAAESEHPISIKSLIPTKFTEVAEINSKKKSFVCPSCRKGLTNTVKINLLKTCGHVICGVCVDKFVSKAHRCFVCEAKCKEKDIADMSGEGTGFASGGGKVVAQKFDVAFQ</sequence>
<keyword evidence="5" id="KW-0862">Zinc</keyword>
<dbReference type="InterPro" id="IPR013083">
    <property type="entry name" value="Znf_RING/FYVE/PHD"/>
</dbReference>
<feature type="domain" description="RING-type" evidence="10">
    <location>
        <begin position="277"/>
        <end position="319"/>
    </location>
</feature>